<dbReference type="EMBL" id="BLLF01002147">
    <property type="protein sequence ID" value="GFH22895.1"/>
    <property type="molecule type" value="Genomic_DNA"/>
</dbReference>
<sequence length="88" mass="10233">MAVQKACMDVHKEWKRKGATQEQLQAVAMICRSCHNAVHRVADNKTLAARFNRLADLMQVESIQRHVVWASKQKVATTQFVRKYKPRR</sequence>
<protein>
    <recommendedName>
        <fullName evidence="3">HNH domain-containing protein</fullName>
    </recommendedName>
</protein>
<gene>
    <name evidence="1" type="ORF">HaLaN_20424</name>
</gene>
<reference evidence="1 2" key="1">
    <citation type="submission" date="2020-02" db="EMBL/GenBank/DDBJ databases">
        <title>Draft genome sequence of Haematococcus lacustris strain NIES-144.</title>
        <authorList>
            <person name="Morimoto D."/>
            <person name="Nakagawa S."/>
            <person name="Yoshida T."/>
            <person name="Sawayama S."/>
        </authorList>
    </citation>
    <scope>NUCLEOTIDE SEQUENCE [LARGE SCALE GENOMIC DNA]</scope>
    <source>
        <strain evidence="1 2">NIES-144</strain>
    </source>
</reference>
<name>A0A699ZLI6_HAELA</name>
<proteinExistence type="predicted"/>
<dbReference type="PANTHER" id="PTHR37827:SF1">
    <property type="entry name" value="HNH DOMAIN-CONTAINING PROTEIN"/>
    <property type="match status" value="1"/>
</dbReference>
<evidence type="ECO:0000313" key="2">
    <source>
        <dbReference type="Proteomes" id="UP000485058"/>
    </source>
</evidence>
<dbReference type="Proteomes" id="UP000485058">
    <property type="component" value="Unassembled WGS sequence"/>
</dbReference>
<dbReference type="PANTHER" id="PTHR37827">
    <property type="entry name" value="TUDOR DOMAIN-CONTAINING PROTEIN"/>
    <property type="match status" value="1"/>
</dbReference>
<accession>A0A699ZLI6</accession>
<evidence type="ECO:0000313" key="1">
    <source>
        <dbReference type="EMBL" id="GFH22895.1"/>
    </source>
</evidence>
<organism evidence="1 2">
    <name type="scientific">Haematococcus lacustris</name>
    <name type="common">Green alga</name>
    <name type="synonym">Haematococcus pluvialis</name>
    <dbReference type="NCBI Taxonomy" id="44745"/>
    <lineage>
        <taxon>Eukaryota</taxon>
        <taxon>Viridiplantae</taxon>
        <taxon>Chlorophyta</taxon>
        <taxon>core chlorophytes</taxon>
        <taxon>Chlorophyceae</taxon>
        <taxon>CS clade</taxon>
        <taxon>Chlamydomonadales</taxon>
        <taxon>Haematococcaceae</taxon>
        <taxon>Haematococcus</taxon>
    </lineage>
</organism>
<comment type="caution">
    <text evidence="1">The sequence shown here is derived from an EMBL/GenBank/DDBJ whole genome shotgun (WGS) entry which is preliminary data.</text>
</comment>
<dbReference type="AlphaFoldDB" id="A0A699ZLI6"/>
<evidence type="ECO:0008006" key="3">
    <source>
        <dbReference type="Google" id="ProtNLM"/>
    </source>
</evidence>
<keyword evidence="2" id="KW-1185">Reference proteome</keyword>